<evidence type="ECO:0000256" key="6">
    <source>
        <dbReference type="ARBA" id="ARBA00022692"/>
    </source>
</evidence>
<evidence type="ECO:0000256" key="12">
    <source>
        <dbReference type="ARBA" id="ARBA00022989"/>
    </source>
</evidence>
<keyword evidence="9 16" id="KW-0547">Nucleotide-binding</keyword>
<dbReference type="GO" id="GO:0005524">
    <property type="term" value="F:ATP binding"/>
    <property type="evidence" value="ECO:0007669"/>
    <property type="project" value="UniProtKB-UniRule"/>
</dbReference>
<evidence type="ECO:0000256" key="1">
    <source>
        <dbReference type="ARBA" id="ARBA00004251"/>
    </source>
</evidence>
<evidence type="ECO:0000313" key="21">
    <source>
        <dbReference type="Proteomes" id="UP000554482"/>
    </source>
</evidence>
<dbReference type="GO" id="GO:0004672">
    <property type="term" value="F:protein kinase activity"/>
    <property type="evidence" value="ECO:0007669"/>
    <property type="project" value="InterPro"/>
</dbReference>
<dbReference type="PANTHER" id="PTHR27007">
    <property type="match status" value="1"/>
</dbReference>
<gene>
    <name evidence="20" type="ORF">FRX31_030449</name>
</gene>
<feature type="signal peptide" evidence="18">
    <location>
        <begin position="1"/>
        <end position="31"/>
    </location>
</feature>
<dbReference type="InterPro" id="IPR050528">
    <property type="entry name" value="L-type_Lectin-RKs"/>
</dbReference>
<evidence type="ECO:0000256" key="11">
    <source>
        <dbReference type="ARBA" id="ARBA00022840"/>
    </source>
</evidence>
<dbReference type="InterPro" id="IPR008271">
    <property type="entry name" value="Ser/Thr_kinase_AS"/>
</dbReference>
<dbReference type="InterPro" id="IPR011009">
    <property type="entry name" value="Kinase-like_dom_sf"/>
</dbReference>
<keyword evidence="15" id="KW-0325">Glycoprotein</keyword>
<dbReference type="InterPro" id="IPR017441">
    <property type="entry name" value="Protein_kinase_ATP_BS"/>
</dbReference>
<evidence type="ECO:0000256" key="7">
    <source>
        <dbReference type="ARBA" id="ARBA00022729"/>
    </source>
</evidence>
<dbReference type="FunFam" id="1.10.510.10:FF:000240">
    <property type="entry name" value="Lectin-domain containing receptor kinase A4.3"/>
    <property type="match status" value="1"/>
</dbReference>
<dbReference type="InterPro" id="IPR001220">
    <property type="entry name" value="Legume_lectin_dom"/>
</dbReference>
<evidence type="ECO:0000256" key="10">
    <source>
        <dbReference type="ARBA" id="ARBA00022777"/>
    </source>
</evidence>
<name>A0A7J6V4X4_THATH</name>
<evidence type="ECO:0000256" key="2">
    <source>
        <dbReference type="ARBA" id="ARBA00008536"/>
    </source>
</evidence>
<dbReference type="EMBL" id="JABWDY010038070">
    <property type="protein sequence ID" value="KAF5179963.1"/>
    <property type="molecule type" value="Genomic_DNA"/>
</dbReference>
<evidence type="ECO:0000256" key="13">
    <source>
        <dbReference type="ARBA" id="ARBA00023136"/>
    </source>
</evidence>
<comment type="subcellular location">
    <subcellularLocation>
        <location evidence="1">Cell membrane</location>
        <topology evidence="1">Single-pass type I membrane protein</topology>
    </subcellularLocation>
</comment>
<evidence type="ECO:0000256" key="16">
    <source>
        <dbReference type="PROSITE-ProRule" id="PRU10141"/>
    </source>
</evidence>
<evidence type="ECO:0000256" key="5">
    <source>
        <dbReference type="ARBA" id="ARBA00022679"/>
    </source>
</evidence>
<dbReference type="Proteomes" id="UP000554482">
    <property type="component" value="Unassembled WGS sequence"/>
</dbReference>
<keyword evidence="21" id="KW-1185">Reference proteome</keyword>
<dbReference type="Pfam" id="PF00069">
    <property type="entry name" value="Pkinase"/>
    <property type="match status" value="1"/>
</dbReference>
<protein>
    <submittedName>
        <fullName evidence="20">Lectin receptor kinase</fullName>
    </submittedName>
</protein>
<keyword evidence="11 16" id="KW-0067">ATP-binding</keyword>
<keyword evidence="14 20" id="KW-0675">Receptor</keyword>
<sequence length="659" mass="73976">MSKLCFAMSSVGDFFVVVISLFLLLLPPTNPIPFRITWFDPGSNEIIYEGSARPSLGAVEFNSQTYYSQVGRATYAKPVQVWDSNTGKLTDFSTHFTFTIDTQGSPLNKYAAGLAFFLAPVGFPIPPNSAGGFLGLFNTTTIDATTQNHVVFVEFDTFPNPEWDPTDVVQHVGINVNSIHSATYVAWNASLYSDQRSDAWVTYNASTKNLSVLLTYSNHSSNQDSYYVSYIVDLTEILPEWVTIGFSATTNYYIERNLLNFWEFNSSLNVKVADGTKKGRSAIGLKIGLPVSAGVLICAGIGVAWFRVKRKHSTEKEEEEITNLTSMNRDFERGVGPKRFTYRELSSATNNFSDDRKLGEGGFGGVYRGVLNNTNMEVAVKRISRSSKQGRREYMSEVKIISRLRHRNLVQLIGWCHDQREFLLVYEYMTNGSLDSHLFGKKNSLSWEIRYKISLGLASALFYLHEEWEQCVVHRDIKSSNMMLDSSFNVKLGDFGLARLMDHELGPQSTGLAGTVGYLAPEYIRTGRASKESDVFSFGVVALEIACGKKSVDPMEKDSDVGLVEWVWDLYGNGMLLSAVDERLCMEFDEKQMECLMIVGLWCAHPDRILRPTIRQAIQVLHSETLMPSLPTKMPVPMYQHCQSSQEASISNTSIWFGR</sequence>
<keyword evidence="4" id="KW-1003">Cell membrane</keyword>
<evidence type="ECO:0000256" key="17">
    <source>
        <dbReference type="SAM" id="Phobius"/>
    </source>
</evidence>
<reference evidence="20 21" key="1">
    <citation type="submission" date="2020-06" db="EMBL/GenBank/DDBJ databases">
        <title>Transcriptomic and genomic resources for Thalictrum thalictroides and T. hernandezii: Facilitating candidate gene discovery in an emerging model plant lineage.</title>
        <authorList>
            <person name="Arias T."/>
            <person name="Riano-Pachon D.M."/>
            <person name="Di Stilio V.S."/>
        </authorList>
    </citation>
    <scope>NUCLEOTIDE SEQUENCE [LARGE SCALE GENOMIC DNA]</scope>
    <source>
        <strain evidence="21">cv. WT478/WT964</strain>
        <tissue evidence="20">Leaves</tissue>
    </source>
</reference>
<dbReference type="AlphaFoldDB" id="A0A7J6V4X4"/>
<dbReference type="OrthoDB" id="4062651at2759"/>
<keyword evidence="6 17" id="KW-0812">Transmembrane</keyword>
<evidence type="ECO:0000256" key="15">
    <source>
        <dbReference type="ARBA" id="ARBA00023180"/>
    </source>
</evidence>
<dbReference type="PROSITE" id="PS00107">
    <property type="entry name" value="PROTEIN_KINASE_ATP"/>
    <property type="match status" value="1"/>
</dbReference>
<proteinExistence type="inferred from homology"/>
<keyword evidence="13 17" id="KW-0472">Membrane</keyword>
<evidence type="ECO:0000256" key="3">
    <source>
        <dbReference type="ARBA" id="ARBA00010217"/>
    </source>
</evidence>
<keyword evidence="12 17" id="KW-1133">Transmembrane helix</keyword>
<evidence type="ECO:0000256" key="18">
    <source>
        <dbReference type="SAM" id="SignalP"/>
    </source>
</evidence>
<dbReference type="Pfam" id="PF00139">
    <property type="entry name" value="Lectin_legB"/>
    <property type="match status" value="1"/>
</dbReference>
<dbReference type="CDD" id="cd06899">
    <property type="entry name" value="lectin_legume_LecRK_Arcelin_ConA"/>
    <property type="match status" value="1"/>
</dbReference>
<feature type="chain" id="PRO_5029684427" evidence="18">
    <location>
        <begin position="32"/>
        <end position="659"/>
    </location>
</feature>
<evidence type="ECO:0000259" key="19">
    <source>
        <dbReference type="PROSITE" id="PS50011"/>
    </source>
</evidence>
<evidence type="ECO:0000256" key="4">
    <source>
        <dbReference type="ARBA" id="ARBA00022475"/>
    </source>
</evidence>
<dbReference type="GO" id="GO:0005886">
    <property type="term" value="C:plasma membrane"/>
    <property type="evidence" value="ECO:0007669"/>
    <property type="project" value="UniProtKB-SubCell"/>
</dbReference>
<dbReference type="InterPro" id="IPR000719">
    <property type="entry name" value="Prot_kinase_dom"/>
</dbReference>
<keyword evidence="7 18" id="KW-0732">Signal</keyword>
<organism evidence="20 21">
    <name type="scientific">Thalictrum thalictroides</name>
    <name type="common">Rue-anemone</name>
    <name type="synonym">Anemone thalictroides</name>
    <dbReference type="NCBI Taxonomy" id="46969"/>
    <lineage>
        <taxon>Eukaryota</taxon>
        <taxon>Viridiplantae</taxon>
        <taxon>Streptophyta</taxon>
        <taxon>Embryophyta</taxon>
        <taxon>Tracheophyta</taxon>
        <taxon>Spermatophyta</taxon>
        <taxon>Magnoliopsida</taxon>
        <taxon>Ranunculales</taxon>
        <taxon>Ranunculaceae</taxon>
        <taxon>Thalictroideae</taxon>
        <taxon>Thalictrum</taxon>
    </lineage>
</organism>
<dbReference type="SMART" id="SM00220">
    <property type="entry name" value="S_TKc"/>
    <property type="match status" value="1"/>
</dbReference>
<evidence type="ECO:0000256" key="9">
    <source>
        <dbReference type="ARBA" id="ARBA00022741"/>
    </source>
</evidence>
<dbReference type="Gene3D" id="1.10.510.10">
    <property type="entry name" value="Transferase(Phosphotransferase) domain 1"/>
    <property type="match status" value="1"/>
</dbReference>
<feature type="transmembrane region" description="Helical" evidence="17">
    <location>
        <begin position="287"/>
        <end position="306"/>
    </location>
</feature>
<accession>A0A7J6V4X4</accession>
<dbReference type="SUPFAM" id="SSF56112">
    <property type="entry name" value="Protein kinase-like (PK-like)"/>
    <property type="match status" value="1"/>
</dbReference>
<comment type="similarity">
    <text evidence="3">In the C-terminal section; belongs to the protein kinase superfamily. Ser/Thr protein kinase family.</text>
</comment>
<dbReference type="PROSITE" id="PS00308">
    <property type="entry name" value="LECTIN_LEGUME_ALPHA"/>
    <property type="match status" value="1"/>
</dbReference>
<keyword evidence="10 20" id="KW-0418">Kinase</keyword>
<feature type="domain" description="Protein kinase" evidence="19">
    <location>
        <begin position="352"/>
        <end position="625"/>
    </location>
</feature>
<evidence type="ECO:0000256" key="8">
    <source>
        <dbReference type="ARBA" id="ARBA00022734"/>
    </source>
</evidence>
<comment type="similarity">
    <text evidence="2">In the N-terminal section; belongs to the leguminous lectin family.</text>
</comment>
<comment type="caution">
    <text evidence="20">The sequence shown here is derived from an EMBL/GenBank/DDBJ whole genome shotgun (WGS) entry which is preliminary data.</text>
</comment>
<keyword evidence="8" id="KW-0430">Lectin</keyword>
<dbReference type="SUPFAM" id="SSF49899">
    <property type="entry name" value="Concanavalin A-like lectins/glucanases"/>
    <property type="match status" value="1"/>
</dbReference>
<dbReference type="PROSITE" id="PS00108">
    <property type="entry name" value="PROTEIN_KINASE_ST"/>
    <property type="match status" value="1"/>
</dbReference>
<dbReference type="GO" id="GO:0030246">
    <property type="term" value="F:carbohydrate binding"/>
    <property type="evidence" value="ECO:0007669"/>
    <property type="project" value="UniProtKB-KW"/>
</dbReference>
<dbReference type="GO" id="GO:0002229">
    <property type="term" value="P:defense response to oomycetes"/>
    <property type="evidence" value="ECO:0007669"/>
    <property type="project" value="UniProtKB-ARBA"/>
</dbReference>
<evidence type="ECO:0000256" key="14">
    <source>
        <dbReference type="ARBA" id="ARBA00023170"/>
    </source>
</evidence>
<dbReference type="Gene3D" id="3.30.200.20">
    <property type="entry name" value="Phosphorylase Kinase, domain 1"/>
    <property type="match status" value="1"/>
</dbReference>
<feature type="binding site" evidence="16">
    <location>
        <position position="381"/>
    </location>
    <ligand>
        <name>ATP</name>
        <dbReference type="ChEBI" id="CHEBI:30616"/>
    </ligand>
</feature>
<dbReference type="PROSITE" id="PS50011">
    <property type="entry name" value="PROTEIN_KINASE_DOM"/>
    <property type="match status" value="1"/>
</dbReference>
<dbReference type="FunFam" id="3.30.200.20:FF:000168">
    <property type="entry name" value="L-type lectin-domain containing receptor kinase IX.1"/>
    <property type="match status" value="1"/>
</dbReference>
<dbReference type="InterPro" id="IPR013320">
    <property type="entry name" value="ConA-like_dom_sf"/>
</dbReference>
<dbReference type="InterPro" id="IPR000985">
    <property type="entry name" value="Lectin_LegA_CS"/>
</dbReference>
<evidence type="ECO:0000313" key="20">
    <source>
        <dbReference type="EMBL" id="KAF5179963.1"/>
    </source>
</evidence>
<dbReference type="CDD" id="cd14066">
    <property type="entry name" value="STKc_IRAK"/>
    <property type="match status" value="1"/>
</dbReference>
<keyword evidence="5" id="KW-0808">Transferase</keyword>
<dbReference type="Gene3D" id="2.60.120.200">
    <property type="match status" value="1"/>
</dbReference>